<keyword evidence="2" id="KW-0342">GTP-binding</keyword>
<organism evidence="3 4">
    <name type="scientific">Aristolochia fimbriata</name>
    <name type="common">White veined hardy Dutchman's pipe vine</name>
    <dbReference type="NCBI Taxonomy" id="158543"/>
    <lineage>
        <taxon>Eukaryota</taxon>
        <taxon>Viridiplantae</taxon>
        <taxon>Streptophyta</taxon>
        <taxon>Embryophyta</taxon>
        <taxon>Tracheophyta</taxon>
        <taxon>Spermatophyta</taxon>
        <taxon>Magnoliopsida</taxon>
        <taxon>Magnoliidae</taxon>
        <taxon>Piperales</taxon>
        <taxon>Aristolochiaceae</taxon>
        <taxon>Aristolochia</taxon>
    </lineage>
</organism>
<evidence type="ECO:0000313" key="4">
    <source>
        <dbReference type="Proteomes" id="UP000825729"/>
    </source>
</evidence>
<evidence type="ECO:0000256" key="2">
    <source>
        <dbReference type="ARBA" id="ARBA00023134"/>
    </source>
</evidence>
<evidence type="ECO:0000313" key="3">
    <source>
        <dbReference type="EMBL" id="KAG9439967.1"/>
    </source>
</evidence>
<dbReference type="EMBL" id="JAINDJ010000008">
    <property type="protein sequence ID" value="KAG9439967.1"/>
    <property type="molecule type" value="Genomic_DNA"/>
</dbReference>
<dbReference type="GO" id="GO:0005737">
    <property type="term" value="C:cytoplasm"/>
    <property type="evidence" value="ECO:0007669"/>
    <property type="project" value="TreeGrafter"/>
</dbReference>
<protein>
    <submittedName>
        <fullName evidence="3">Uncharacterized protein</fullName>
    </submittedName>
</protein>
<keyword evidence="1" id="KW-0547">Nucleotide-binding</keyword>
<sequence>MALPGQQQVEYPSFKLVLVGDGGTGKTTFAKRHLTGEFERKYERFTAGIQLGRRTLVVSETDTIFMASVQL</sequence>
<dbReference type="GO" id="GO:0005634">
    <property type="term" value="C:nucleus"/>
    <property type="evidence" value="ECO:0007669"/>
    <property type="project" value="TreeGrafter"/>
</dbReference>
<reference evidence="3 4" key="1">
    <citation type="submission" date="2021-07" db="EMBL/GenBank/DDBJ databases">
        <title>The Aristolochia fimbriata genome: insights into angiosperm evolution, floral development and chemical biosynthesis.</title>
        <authorList>
            <person name="Jiao Y."/>
        </authorList>
    </citation>
    <scope>NUCLEOTIDE SEQUENCE [LARGE SCALE GENOMIC DNA]</scope>
    <source>
        <strain evidence="3">IBCAS-2021</strain>
        <tissue evidence="3">Leaf</tissue>
    </source>
</reference>
<dbReference type="GO" id="GO:0003924">
    <property type="term" value="F:GTPase activity"/>
    <property type="evidence" value="ECO:0007669"/>
    <property type="project" value="InterPro"/>
</dbReference>
<evidence type="ECO:0000256" key="1">
    <source>
        <dbReference type="ARBA" id="ARBA00022741"/>
    </source>
</evidence>
<dbReference type="GO" id="GO:0005525">
    <property type="term" value="F:GTP binding"/>
    <property type="evidence" value="ECO:0007669"/>
    <property type="project" value="UniProtKB-KW"/>
</dbReference>
<proteinExistence type="predicted"/>
<dbReference type="PANTHER" id="PTHR24071:SF33">
    <property type="entry name" value="GTP-BINDING NUCLEAR PROTEIN RAN-1"/>
    <property type="match status" value="1"/>
</dbReference>
<dbReference type="InterPro" id="IPR002041">
    <property type="entry name" value="Ran_GTPase"/>
</dbReference>
<dbReference type="GO" id="GO:0006606">
    <property type="term" value="P:protein import into nucleus"/>
    <property type="evidence" value="ECO:0007669"/>
    <property type="project" value="TreeGrafter"/>
</dbReference>
<dbReference type="Proteomes" id="UP000825729">
    <property type="component" value="Unassembled WGS sequence"/>
</dbReference>
<accession>A0AAV7DWU6</accession>
<dbReference type="Pfam" id="PF08477">
    <property type="entry name" value="Roc"/>
    <property type="match status" value="1"/>
</dbReference>
<dbReference type="InterPro" id="IPR027417">
    <property type="entry name" value="P-loop_NTPase"/>
</dbReference>
<dbReference type="Gene3D" id="3.40.50.300">
    <property type="entry name" value="P-loop containing nucleotide triphosphate hydrolases"/>
    <property type="match status" value="1"/>
</dbReference>
<dbReference type="AlphaFoldDB" id="A0AAV7DWU6"/>
<comment type="caution">
    <text evidence="3">The sequence shown here is derived from an EMBL/GenBank/DDBJ whole genome shotgun (WGS) entry which is preliminary data.</text>
</comment>
<dbReference type="PANTHER" id="PTHR24071">
    <property type="entry name" value="RAN GTPASE"/>
    <property type="match status" value="1"/>
</dbReference>
<gene>
    <name evidence="3" type="ORF">H6P81_020132</name>
</gene>
<dbReference type="SUPFAM" id="SSF52540">
    <property type="entry name" value="P-loop containing nucleoside triphosphate hydrolases"/>
    <property type="match status" value="1"/>
</dbReference>
<name>A0AAV7DWU6_ARIFI</name>
<dbReference type="GO" id="GO:0000054">
    <property type="term" value="P:ribosomal subunit export from nucleus"/>
    <property type="evidence" value="ECO:0007669"/>
    <property type="project" value="TreeGrafter"/>
</dbReference>
<keyword evidence="4" id="KW-1185">Reference proteome</keyword>